<dbReference type="OrthoDB" id="9795306at2"/>
<keyword evidence="3" id="KW-1185">Reference proteome</keyword>
<protein>
    <submittedName>
        <fullName evidence="2">Glyoxalase/bleomycin resistance protein/dioxygenase</fullName>
    </submittedName>
</protein>
<dbReference type="HOGENOM" id="CLU_046006_17_2_10"/>
<accession>H1YB77</accession>
<evidence type="ECO:0000313" key="2">
    <source>
        <dbReference type="EMBL" id="EHQ30603.1"/>
    </source>
</evidence>
<dbReference type="PANTHER" id="PTHR33990">
    <property type="entry name" value="PROTEIN YJDN-RELATED"/>
    <property type="match status" value="1"/>
</dbReference>
<dbReference type="RefSeq" id="WP_008512472.1">
    <property type="nucleotide sequence ID" value="NZ_CM001403.1"/>
</dbReference>
<dbReference type="SUPFAM" id="SSF54593">
    <property type="entry name" value="Glyoxalase/Bleomycin resistance protein/Dihydroxybiphenyl dioxygenase"/>
    <property type="match status" value="1"/>
</dbReference>
<dbReference type="Pfam" id="PF00903">
    <property type="entry name" value="Glyoxalase"/>
    <property type="match status" value="1"/>
</dbReference>
<dbReference type="STRING" id="714943.Mucpa_6550"/>
<reference evidence="2" key="1">
    <citation type="submission" date="2011-09" db="EMBL/GenBank/DDBJ databases">
        <title>The permanent draft genome of Mucilaginibacter paludis DSM 18603.</title>
        <authorList>
            <consortium name="US DOE Joint Genome Institute (JGI-PGF)"/>
            <person name="Lucas S."/>
            <person name="Han J."/>
            <person name="Lapidus A."/>
            <person name="Bruce D."/>
            <person name="Goodwin L."/>
            <person name="Pitluck S."/>
            <person name="Peters L."/>
            <person name="Kyrpides N."/>
            <person name="Mavromatis K."/>
            <person name="Ivanova N."/>
            <person name="Mikhailova N."/>
            <person name="Held B."/>
            <person name="Detter J.C."/>
            <person name="Tapia R."/>
            <person name="Han C."/>
            <person name="Land M."/>
            <person name="Hauser L."/>
            <person name="Markowitz V."/>
            <person name="Cheng J.-F."/>
            <person name="Hugenholtz P."/>
            <person name="Woyke T."/>
            <person name="Wu D."/>
            <person name="Tindall B."/>
            <person name="Brambilla E."/>
            <person name="Klenk H.-P."/>
            <person name="Eisen J.A."/>
        </authorList>
    </citation>
    <scope>NUCLEOTIDE SEQUENCE [LARGE SCALE GENOMIC DNA]</scope>
    <source>
        <strain evidence="2">DSM 18603</strain>
    </source>
</reference>
<dbReference type="PANTHER" id="PTHR33990:SF1">
    <property type="entry name" value="PROTEIN YJDN"/>
    <property type="match status" value="1"/>
</dbReference>
<dbReference type="Gene3D" id="3.10.180.10">
    <property type="entry name" value="2,3-Dihydroxybiphenyl 1,2-Dioxygenase, domain 1"/>
    <property type="match status" value="1"/>
</dbReference>
<dbReference type="InterPro" id="IPR004360">
    <property type="entry name" value="Glyas_Fos-R_dOase_dom"/>
</dbReference>
<dbReference type="EMBL" id="CM001403">
    <property type="protein sequence ID" value="EHQ30603.1"/>
    <property type="molecule type" value="Genomic_DNA"/>
</dbReference>
<dbReference type="AlphaFoldDB" id="H1YB77"/>
<evidence type="ECO:0000259" key="1">
    <source>
        <dbReference type="Pfam" id="PF00903"/>
    </source>
</evidence>
<dbReference type="InterPro" id="IPR028973">
    <property type="entry name" value="PhnB-like"/>
</dbReference>
<proteinExistence type="predicted"/>
<dbReference type="Proteomes" id="UP000002774">
    <property type="component" value="Chromosome"/>
</dbReference>
<dbReference type="InterPro" id="IPR029068">
    <property type="entry name" value="Glyas_Bleomycin-R_OHBP_Dase"/>
</dbReference>
<name>H1YB77_9SPHI</name>
<dbReference type="CDD" id="cd06588">
    <property type="entry name" value="PhnB_like"/>
    <property type="match status" value="1"/>
</dbReference>
<feature type="domain" description="Glyoxalase/fosfomycin resistance/dioxygenase" evidence="1">
    <location>
        <begin position="11"/>
        <end position="135"/>
    </location>
</feature>
<sequence length="143" mass="15799">MATLNPYLNYPGTAEEAFNFYRSVFGGEFAMLQRYKDTPEAGTIAPEEADKIMHIALPISNGVTLMATDATSSMGQPFIPGNNFYLSLGAESEAEAEKLFNGLSAGGAVVMPLQKTFWGAYFGMFNDKFGIQWMVNYDYNEQE</sequence>
<dbReference type="GO" id="GO:0051213">
    <property type="term" value="F:dioxygenase activity"/>
    <property type="evidence" value="ECO:0007669"/>
    <property type="project" value="UniProtKB-KW"/>
</dbReference>
<evidence type="ECO:0000313" key="3">
    <source>
        <dbReference type="Proteomes" id="UP000002774"/>
    </source>
</evidence>
<dbReference type="eggNOG" id="COG2764">
    <property type="taxonomic scope" value="Bacteria"/>
</dbReference>
<gene>
    <name evidence="2" type="ORF">Mucpa_6550</name>
</gene>
<organism evidence="2 3">
    <name type="scientific">Mucilaginibacter paludis DSM 18603</name>
    <dbReference type="NCBI Taxonomy" id="714943"/>
    <lineage>
        <taxon>Bacteria</taxon>
        <taxon>Pseudomonadati</taxon>
        <taxon>Bacteroidota</taxon>
        <taxon>Sphingobacteriia</taxon>
        <taxon>Sphingobacteriales</taxon>
        <taxon>Sphingobacteriaceae</taxon>
        <taxon>Mucilaginibacter</taxon>
    </lineage>
</organism>